<proteinExistence type="predicted"/>
<feature type="signal peptide" evidence="1">
    <location>
        <begin position="1"/>
        <end position="23"/>
    </location>
</feature>
<gene>
    <name evidence="2" type="ORF">BKH31_03525</name>
</gene>
<protein>
    <submittedName>
        <fullName evidence="2">Uncharacterized protein</fullName>
    </submittedName>
</protein>
<name>A0A1Q8VHY6_9ACTO</name>
<feature type="chain" id="PRO_5010297926" evidence="1">
    <location>
        <begin position="24"/>
        <end position="64"/>
    </location>
</feature>
<accession>A0A1Q8VHY6</accession>
<dbReference type="Proteomes" id="UP000186471">
    <property type="component" value="Unassembled WGS sequence"/>
</dbReference>
<dbReference type="RefSeq" id="WP_075411097.1">
    <property type="nucleotide sequence ID" value="NZ_MSKK01000012.1"/>
</dbReference>
<comment type="caution">
    <text evidence="2">The sequence shown here is derived from an EMBL/GenBank/DDBJ whole genome shotgun (WGS) entry which is preliminary data.</text>
</comment>
<sequence length="64" mass="7016">MKSVVRISLVALLLAGFAAPASAAPTTAPARHDDSAGAFLRPRPDWCIFPPSAWCDRKMNRWYS</sequence>
<evidence type="ECO:0000256" key="1">
    <source>
        <dbReference type="SAM" id="SignalP"/>
    </source>
</evidence>
<keyword evidence="1" id="KW-0732">Signal</keyword>
<evidence type="ECO:0000313" key="3">
    <source>
        <dbReference type="Proteomes" id="UP000186471"/>
    </source>
</evidence>
<dbReference type="EMBL" id="MSKK01000012">
    <property type="protein sequence ID" value="OLO47712.1"/>
    <property type="molecule type" value="Genomic_DNA"/>
</dbReference>
<reference evidence="2 3" key="1">
    <citation type="submission" date="2016-12" db="EMBL/GenBank/DDBJ databases">
        <title>Genomic comparison of strains in the 'Actinomyces naeslundii' group.</title>
        <authorList>
            <person name="Mughal S.R."/>
            <person name="Do T."/>
            <person name="Gilbert S.C."/>
            <person name="Witherden E.A."/>
            <person name="Didelot X."/>
            <person name="Beighton D."/>
        </authorList>
    </citation>
    <scope>NUCLEOTIDE SEQUENCE [LARGE SCALE GENOMIC DNA]</scope>
    <source>
        <strain evidence="2 3">R21091</strain>
    </source>
</reference>
<organism evidence="2 3">
    <name type="scientific">Actinomyces oris</name>
    <dbReference type="NCBI Taxonomy" id="544580"/>
    <lineage>
        <taxon>Bacteria</taxon>
        <taxon>Bacillati</taxon>
        <taxon>Actinomycetota</taxon>
        <taxon>Actinomycetes</taxon>
        <taxon>Actinomycetales</taxon>
        <taxon>Actinomycetaceae</taxon>
        <taxon>Actinomyces</taxon>
    </lineage>
</organism>
<dbReference type="OrthoDB" id="3259626at2"/>
<evidence type="ECO:0000313" key="2">
    <source>
        <dbReference type="EMBL" id="OLO47712.1"/>
    </source>
</evidence>
<dbReference type="AlphaFoldDB" id="A0A1Q8VHY6"/>